<gene>
    <name evidence="2" type="ORF">BSU04_04245</name>
</gene>
<dbReference type="OrthoDB" id="9009054at2"/>
<feature type="region of interest" description="Disordered" evidence="1">
    <location>
        <begin position="1"/>
        <end position="25"/>
    </location>
</feature>
<evidence type="ECO:0000256" key="1">
    <source>
        <dbReference type="SAM" id="MobiDB-lite"/>
    </source>
</evidence>
<dbReference type="Proteomes" id="UP000214720">
    <property type="component" value="Unassembled WGS sequence"/>
</dbReference>
<feature type="compositionally biased region" description="Basic and acidic residues" evidence="1">
    <location>
        <begin position="9"/>
        <end position="25"/>
    </location>
</feature>
<comment type="caution">
    <text evidence="2">The sequence shown here is derived from an EMBL/GenBank/DDBJ whole genome shotgun (WGS) entry which is preliminary data.</text>
</comment>
<dbReference type="EMBL" id="MTHB01000027">
    <property type="protein sequence ID" value="OXC80007.1"/>
    <property type="molecule type" value="Genomic_DNA"/>
</dbReference>
<evidence type="ECO:0000313" key="3">
    <source>
        <dbReference type="Proteomes" id="UP000214720"/>
    </source>
</evidence>
<dbReference type="RefSeq" id="WP_089159376.1">
    <property type="nucleotide sequence ID" value="NZ_MTHB01000027.1"/>
</dbReference>
<protein>
    <submittedName>
        <fullName evidence="2">Uncharacterized protein</fullName>
    </submittedName>
</protein>
<reference evidence="3" key="1">
    <citation type="submission" date="2017-01" db="EMBL/GenBank/DDBJ databases">
        <title>Genome Analysis of Deinococcus marmoris KOPRI26562.</title>
        <authorList>
            <person name="Kim J.H."/>
            <person name="Oh H.-M."/>
        </authorList>
    </citation>
    <scope>NUCLEOTIDE SEQUENCE [LARGE SCALE GENOMIC DNA]</scope>
    <source>
        <strain evidence="3">PAMC 26633</strain>
    </source>
</reference>
<feature type="compositionally biased region" description="Basic and acidic residues" evidence="1">
    <location>
        <begin position="138"/>
        <end position="151"/>
    </location>
</feature>
<sequence>MNTKQSKKGHLEAAASHHEQAARFHREASHHFGAGKDYDHAAHQAVMAHGYALHAIDEANNVVKHNAGASTVLPPPTGSAEHSTTAAQHHAAAAELHGQAAQHLRHAAKLFDDDRSAVAHDTQLAFSLAVRALSHGNEAARQHVTSTRDKTPVTGAA</sequence>
<organism evidence="2 3">
    <name type="scientific">Caballeronia sordidicola</name>
    <name type="common">Burkholderia sordidicola</name>
    <dbReference type="NCBI Taxonomy" id="196367"/>
    <lineage>
        <taxon>Bacteria</taxon>
        <taxon>Pseudomonadati</taxon>
        <taxon>Pseudomonadota</taxon>
        <taxon>Betaproteobacteria</taxon>
        <taxon>Burkholderiales</taxon>
        <taxon>Burkholderiaceae</taxon>
        <taxon>Caballeronia</taxon>
    </lineage>
</organism>
<dbReference type="AlphaFoldDB" id="A0A226XAQ0"/>
<accession>A0A226XAQ0</accession>
<name>A0A226XAQ0_CABSO</name>
<dbReference type="eggNOG" id="ENOG50316GX">
    <property type="taxonomic scope" value="Bacteria"/>
</dbReference>
<proteinExistence type="predicted"/>
<evidence type="ECO:0000313" key="2">
    <source>
        <dbReference type="EMBL" id="OXC80007.1"/>
    </source>
</evidence>
<feature type="region of interest" description="Disordered" evidence="1">
    <location>
        <begin position="138"/>
        <end position="157"/>
    </location>
</feature>